<dbReference type="Gene3D" id="3.40.800.10">
    <property type="entry name" value="Ureohydrolase domain"/>
    <property type="match status" value="1"/>
</dbReference>
<dbReference type="PANTHER" id="PTHR11358:SF26">
    <property type="entry name" value="GUANIDINO ACID HYDROLASE, MITOCHONDRIAL"/>
    <property type="match status" value="1"/>
</dbReference>
<accession>A0A6N8CTB8</accession>
<feature type="binding site" evidence="3">
    <location>
        <position position="121"/>
    </location>
    <ligand>
        <name>Mn(2+)</name>
        <dbReference type="ChEBI" id="CHEBI:29035"/>
        <label>1</label>
    </ligand>
</feature>
<keyword evidence="2" id="KW-0378">Hydrolase</keyword>
<comment type="caution">
    <text evidence="5">The sequence shown here is derived from an EMBL/GenBank/DDBJ whole genome shotgun (WGS) entry which is preliminary data.</text>
</comment>
<dbReference type="GO" id="GO:0046872">
    <property type="term" value="F:metal ion binding"/>
    <property type="evidence" value="ECO:0007669"/>
    <property type="project" value="UniProtKB-KW"/>
</dbReference>
<proteinExistence type="inferred from homology"/>
<feature type="binding site" evidence="3">
    <location>
        <position position="146"/>
    </location>
    <ligand>
        <name>Mn(2+)</name>
        <dbReference type="ChEBI" id="CHEBI:29035"/>
        <label>1</label>
    </ligand>
</feature>
<dbReference type="EMBL" id="WNHB01000013">
    <property type="protein sequence ID" value="MTT32205.1"/>
    <property type="molecule type" value="Genomic_DNA"/>
</dbReference>
<dbReference type="GO" id="GO:0008783">
    <property type="term" value="F:agmatinase activity"/>
    <property type="evidence" value="ECO:0007669"/>
    <property type="project" value="TreeGrafter"/>
</dbReference>
<sequence length="325" mass="35675">MNEMIYGNTPCFLGAKNVSNGKGIDQSDVVVYGVPWEGAVTWGDYTGCEQGPKVIRLCSARYSGYLPELDDIDVFEHLTLADIGDIDVIPADVPKTIERIDDFSKKVWDSGKFPIALGGDHGITYPIVKGLTRSLEGKKIGIIHLDTHYDNMPSHNGDEFARCSPFARIYELDGVRNENIIHTGIHGPRNKPESGRFAKAAGAKTITNRDIRRANDLVQLADDIYKQASEGVDAVYLSICSDVLDYAFNPGGPVDGNGLTSYELLTLVYEFCKKGIIGMDFVEVYPQQDPNKFSAHLVSTVALYAMAGVILNKQNQVEQNAVHAK</sequence>
<evidence type="ECO:0000256" key="4">
    <source>
        <dbReference type="PROSITE-ProRule" id="PRU00742"/>
    </source>
</evidence>
<dbReference type="InterPro" id="IPR023696">
    <property type="entry name" value="Ureohydrolase_dom_sf"/>
</dbReference>
<evidence type="ECO:0000313" key="6">
    <source>
        <dbReference type="Proteomes" id="UP000440978"/>
    </source>
</evidence>
<feature type="binding site" evidence="3">
    <location>
        <position position="240"/>
    </location>
    <ligand>
        <name>Mn(2+)</name>
        <dbReference type="ChEBI" id="CHEBI:29035"/>
        <label>1</label>
    </ligand>
</feature>
<protein>
    <submittedName>
        <fullName evidence="5">Agmatinase</fullName>
    </submittedName>
</protein>
<keyword evidence="6" id="KW-1185">Reference proteome</keyword>
<dbReference type="SUPFAM" id="SSF52768">
    <property type="entry name" value="Arginase/deacetylase"/>
    <property type="match status" value="1"/>
</dbReference>
<organism evidence="5 6">
    <name type="scientific">Terrilactibacillus tamarindi</name>
    <dbReference type="NCBI Taxonomy" id="2599694"/>
    <lineage>
        <taxon>Bacteria</taxon>
        <taxon>Bacillati</taxon>
        <taxon>Bacillota</taxon>
        <taxon>Bacilli</taxon>
        <taxon>Bacillales</taxon>
        <taxon>Bacillaceae</taxon>
        <taxon>Terrilactibacillus</taxon>
    </lineage>
</organism>
<dbReference type="Proteomes" id="UP000440978">
    <property type="component" value="Unassembled WGS sequence"/>
</dbReference>
<keyword evidence="1 3" id="KW-0479">Metal-binding</keyword>
<name>A0A6N8CTB8_9BACI</name>
<evidence type="ECO:0000256" key="3">
    <source>
        <dbReference type="PIRSR" id="PIRSR036979-1"/>
    </source>
</evidence>
<dbReference type="PANTHER" id="PTHR11358">
    <property type="entry name" value="ARGINASE/AGMATINASE"/>
    <property type="match status" value="1"/>
</dbReference>
<reference evidence="5 6" key="1">
    <citation type="submission" date="2019-11" db="EMBL/GenBank/DDBJ databases">
        <title>Terrilactibacillus tamarindus sp. nov. BCM23-1 isolated from bark of Tamarindus indica.</title>
        <authorList>
            <person name="Kingkaew E."/>
            <person name="Tanasupawat S."/>
        </authorList>
    </citation>
    <scope>NUCLEOTIDE SEQUENCE [LARGE SCALE GENOMIC DNA]</scope>
    <source>
        <strain evidence="5 6">BCM23-1</strain>
    </source>
</reference>
<dbReference type="RefSeq" id="WP_155218951.1">
    <property type="nucleotide sequence ID" value="NZ_WNHB01000013.1"/>
</dbReference>
<feature type="binding site" evidence="3">
    <location>
        <position position="148"/>
    </location>
    <ligand>
        <name>Mn(2+)</name>
        <dbReference type="ChEBI" id="CHEBI:29035"/>
        <label>1</label>
    </ligand>
</feature>
<feature type="binding site" evidence="3">
    <location>
        <position position="242"/>
    </location>
    <ligand>
        <name>Mn(2+)</name>
        <dbReference type="ChEBI" id="CHEBI:29035"/>
        <label>1</label>
    </ligand>
</feature>
<evidence type="ECO:0000256" key="1">
    <source>
        <dbReference type="ARBA" id="ARBA00022723"/>
    </source>
</evidence>
<comment type="cofactor">
    <cofactor evidence="3">
        <name>Mn(2+)</name>
        <dbReference type="ChEBI" id="CHEBI:29035"/>
    </cofactor>
    <text evidence="3">Binds 2 manganese ions per subunit.</text>
</comment>
<comment type="similarity">
    <text evidence="4">Belongs to the arginase family.</text>
</comment>
<dbReference type="AlphaFoldDB" id="A0A6N8CTB8"/>
<dbReference type="OrthoDB" id="9788689at2"/>
<evidence type="ECO:0000313" key="5">
    <source>
        <dbReference type="EMBL" id="MTT32205.1"/>
    </source>
</evidence>
<dbReference type="CDD" id="cd09990">
    <property type="entry name" value="Agmatinase-like"/>
    <property type="match status" value="1"/>
</dbReference>
<dbReference type="PROSITE" id="PS51409">
    <property type="entry name" value="ARGINASE_2"/>
    <property type="match status" value="1"/>
</dbReference>
<gene>
    <name evidence="5" type="ORF">GMB86_09335</name>
</gene>
<dbReference type="GO" id="GO:0033389">
    <property type="term" value="P:putrescine biosynthetic process from arginine, via agmatine"/>
    <property type="evidence" value="ECO:0007669"/>
    <property type="project" value="TreeGrafter"/>
</dbReference>
<keyword evidence="3" id="KW-0464">Manganese</keyword>
<evidence type="ECO:0000256" key="2">
    <source>
        <dbReference type="ARBA" id="ARBA00022801"/>
    </source>
</evidence>
<dbReference type="InterPro" id="IPR006035">
    <property type="entry name" value="Ureohydrolase"/>
</dbReference>
<dbReference type="Pfam" id="PF00491">
    <property type="entry name" value="Arginase"/>
    <property type="match status" value="1"/>
</dbReference>
<dbReference type="PIRSF" id="PIRSF036979">
    <property type="entry name" value="Arginase"/>
    <property type="match status" value="1"/>
</dbReference>
<feature type="binding site" evidence="3">
    <location>
        <position position="150"/>
    </location>
    <ligand>
        <name>Mn(2+)</name>
        <dbReference type="ChEBI" id="CHEBI:29035"/>
        <label>1</label>
    </ligand>
</feature>